<comment type="similarity">
    <text evidence="1 6">Belongs to the peptidase S14 family.</text>
</comment>
<keyword evidence="5" id="KW-0720">Serine protease</keyword>
<dbReference type="GO" id="GO:0004176">
    <property type="term" value="F:ATP-dependent peptidase activity"/>
    <property type="evidence" value="ECO:0007669"/>
    <property type="project" value="InterPro"/>
</dbReference>
<dbReference type="InterPro" id="IPR029045">
    <property type="entry name" value="ClpP/crotonase-like_dom_sf"/>
</dbReference>
<reference evidence="7 9" key="1">
    <citation type="journal article" date="2017" name="Nat. Microbiol.">
        <title>Natural product diversity associated with the nematode symbionts Photorhabdus and Xenorhabdus.</title>
        <authorList>
            <person name="Tobias N.J."/>
            <person name="Wolff H."/>
            <person name="Djahanschiri B."/>
            <person name="Grundmann F."/>
            <person name="Kronenwerth M."/>
            <person name="Shi Y.M."/>
            <person name="Simonyi S."/>
            <person name="Grun P."/>
            <person name="Shapiro-Ilan D."/>
            <person name="Pidot S.J."/>
            <person name="Stinear T.P."/>
            <person name="Ebersberger I."/>
            <person name="Bode H.B."/>
        </authorList>
    </citation>
    <scope>NUCLEOTIDE SEQUENCE [LARGE SCALE GENOMIC DNA]</scope>
    <source>
        <strain evidence="7 9">DSM 16337</strain>
    </source>
</reference>
<dbReference type="PRINTS" id="PR00127">
    <property type="entry name" value="CLPPROTEASEP"/>
</dbReference>
<evidence type="ECO:0000256" key="6">
    <source>
        <dbReference type="RuleBase" id="RU003567"/>
    </source>
</evidence>
<dbReference type="InterPro" id="IPR023562">
    <property type="entry name" value="ClpP/TepA"/>
</dbReference>
<evidence type="ECO:0000313" key="9">
    <source>
        <dbReference type="Proteomes" id="UP000225605"/>
    </source>
</evidence>
<dbReference type="GO" id="GO:0006515">
    <property type="term" value="P:protein quality control for misfolded or incompletely synthesized proteins"/>
    <property type="evidence" value="ECO:0007669"/>
    <property type="project" value="TreeGrafter"/>
</dbReference>
<protein>
    <recommendedName>
        <fullName evidence="6">ATP-dependent Clp protease proteolytic subunit</fullName>
    </recommendedName>
</protein>
<organism evidence="7 9">
    <name type="scientific">Xenorhabdus ehlersii</name>
    <dbReference type="NCBI Taxonomy" id="290111"/>
    <lineage>
        <taxon>Bacteria</taxon>
        <taxon>Pseudomonadati</taxon>
        <taxon>Pseudomonadota</taxon>
        <taxon>Gammaproteobacteria</taxon>
        <taxon>Enterobacterales</taxon>
        <taxon>Morganellaceae</taxon>
        <taxon>Xenorhabdus</taxon>
    </lineage>
</organism>
<gene>
    <name evidence="8" type="ORF">BDE27_3402</name>
    <name evidence="7" type="ORF">Xehl_03786</name>
</gene>
<keyword evidence="3 7" id="KW-0645">Protease</keyword>
<evidence type="ECO:0000256" key="1">
    <source>
        <dbReference type="ARBA" id="ARBA00007039"/>
    </source>
</evidence>
<dbReference type="Gene3D" id="3.90.226.10">
    <property type="entry name" value="2-enoyl-CoA Hydratase, Chain A, domain 1"/>
    <property type="match status" value="1"/>
</dbReference>
<dbReference type="AlphaFoldDB" id="A0A2D0IKI0"/>
<sequence>MMIKHNMPVAPEGRPLNAAFNDVRPLALDKWNGGIRAANTDNTLSILDVIGESFWDEGVTAKRVAGALRAIGNQDVIVNINSPGGDVFEGIAIYNLLRNHSGKVTVNVLGLAASAASIIAMAGDEINIGRGAFLMIHNAWTCCCGNKNDLIAVAEALKPFDDSLVDIYSARTGIDKDTITNMMDNETFISHTDALSQGFADGLLAADVVDDGNDSPQAAMRKLDALLAKSNVPRAERRRLINALNGSTPGATTRNNGMPSATDDINEAALTELANAVNNFIPNSL</sequence>
<dbReference type="Proteomes" id="UP000225605">
    <property type="component" value="Unassembled WGS sequence"/>
</dbReference>
<dbReference type="InterPro" id="IPR001907">
    <property type="entry name" value="ClpP"/>
</dbReference>
<comment type="caution">
    <text evidence="7">The sequence shown here is derived from an EMBL/GenBank/DDBJ whole genome shotgun (WGS) entry which is preliminary data.</text>
</comment>
<dbReference type="GO" id="GO:0009368">
    <property type="term" value="C:endopeptidase Clp complex"/>
    <property type="evidence" value="ECO:0007669"/>
    <property type="project" value="TreeGrafter"/>
</dbReference>
<evidence type="ECO:0000256" key="4">
    <source>
        <dbReference type="ARBA" id="ARBA00022801"/>
    </source>
</evidence>
<name>A0A2D0IKI0_9GAMM</name>
<dbReference type="PANTHER" id="PTHR10381">
    <property type="entry name" value="ATP-DEPENDENT CLP PROTEASE PROTEOLYTIC SUBUNIT"/>
    <property type="match status" value="1"/>
</dbReference>
<dbReference type="GO" id="GO:0004252">
    <property type="term" value="F:serine-type endopeptidase activity"/>
    <property type="evidence" value="ECO:0007669"/>
    <property type="project" value="InterPro"/>
</dbReference>
<evidence type="ECO:0000313" key="10">
    <source>
        <dbReference type="Proteomes" id="UP000283568"/>
    </source>
</evidence>
<evidence type="ECO:0000313" key="7">
    <source>
        <dbReference type="EMBL" id="PHM22288.1"/>
    </source>
</evidence>
<dbReference type="EMBL" id="NIBT01000031">
    <property type="protein sequence ID" value="PHM22288.1"/>
    <property type="molecule type" value="Genomic_DNA"/>
</dbReference>
<keyword evidence="10" id="KW-1185">Reference proteome</keyword>
<dbReference type="Pfam" id="PF00574">
    <property type="entry name" value="CLP_protease"/>
    <property type="match status" value="1"/>
</dbReference>
<dbReference type="PANTHER" id="PTHR10381:SF70">
    <property type="entry name" value="ATP-DEPENDENT CLP PROTEASE PROTEOLYTIC SUBUNIT"/>
    <property type="match status" value="1"/>
</dbReference>
<keyword evidence="2" id="KW-0963">Cytoplasm</keyword>
<evidence type="ECO:0000256" key="5">
    <source>
        <dbReference type="ARBA" id="ARBA00022825"/>
    </source>
</evidence>
<dbReference type="SUPFAM" id="SSF52096">
    <property type="entry name" value="ClpP/crotonase"/>
    <property type="match status" value="1"/>
</dbReference>
<dbReference type="CDD" id="cd07016">
    <property type="entry name" value="S14_ClpP_1"/>
    <property type="match status" value="1"/>
</dbReference>
<accession>A0A2D0IKI0</accession>
<evidence type="ECO:0000256" key="2">
    <source>
        <dbReference type="ARBA" id="ARBA00022490"/>
    </source>
</evidence>
<dbReference type="EMBL" id="RAQI01000006">
    <property type="protein sequence ID" value="RKE87860.1"/>
    <property type="molecule type" value="Genomic_DNA"/>
</dbReference>
<dbReference type="Proteomes" id="UP000283568">
    <property type="component" value="Unassembled WGS sequence"/>
</dbReference>
<dbReference type="OrthoDB" id="9806592at2"/>
<dbReference type="GO" id="GO:0051117">
    <property type="term" value="F:ATPase binding"/>
    <property type="evidence" value="ECO:0007669"/>
    <property type="project" value="TreeGrafter"/>
</dbReference>
<reference evidence="8 10" key="2">
    <citation type="submission" date="2018-09" db="EMBL/GenBank/DDBJ databases">
        <title>Genomic Encyclopedia of Archaeal and Bacterial Type Strains, Phase II (KMG-II): from individual species to whole genera.</title>
        <authorList>
            <person name="Goeker M."/>
        </authorList>
    </citation>
    <scope>NUCLEOTIDE SEQUENCE [LARGE SCALE GENOMIC DNA]</scope>
    <source>
        <strain evidence="8 10">DSM 16337</strain>
    </source>
</reference>
<proteinExistence type="inferred from homology"/>
<evidence type="ECO:0000313" key="8">
    <source>
        <dbReference type="EMBL" id="RKE87860.1"/>
    </source>
</evidence>
<keyword evidence="4" id="KW-0378">Hydrolase</keyword>
<dbReference type="NCBIfam" id="NF045542">
    <property type="entry name" value="Clp_rel_HeadMat"/>
    <property type="match status" value="1"/>
</dbReference>
<evidence type="ECO:0000256" key="3">
    <source>
        <dbReference type="ARBA" id="ARBA00022670"/>
    </source>
</evidence>